<dbReference type="PANTHER" id="PTHR43363">
    <property type="entry name" value="HYPOXANTHINE PHOSPHORIBOSYLTRANSFERASE"/>
    <property type="match status" value="1"/>
</dbReference>
<dbReference type="InterPro" id="IPR029057">
    <property type="entry name" value="PRTase-like"/>
</dbReference>
<evidence type="ECO:0000313" key="5">
    <source>
        <dbReference type="Proteomes" id="UP000008495"/>
    </source>
</evidence>
<reference evidence="4 5" key="1">
    <citation type="submission" date="2012-08" db="EMBL/GenBank/DDBJ databases">
        <title>Whole genome shotgun sequence of Austwickia chelonae NBRC 105200.</title>
        <authorList>
            <person name="Yoshida I."/>
            <person name="Hosoyama A."/>
            <person name="Tsuchikane K."/>
            <person name="Katsumata H."/>
            <person name="Ando Y."/>
            <person name="Ohji S."/>
            <person name="Hamada M."/>
            <person name="Tamura T."/>
            <person name="Yamazoe A."/>
            <person name="Yamazaki S."/>
            <person name="Fujita N."/>
        </authorList>
    </citation>
    <scope>NUCLEOTIDE SEQUENCE [LARGE SCALE GENOMIC DNA]</scope>
    <source>
        <strain evidence="4 5">NBRC 105200</strain>
    </source>
</reference>
<dbReference type="SUPFAM" id="SSF53271">
    <property type="entry name" value="PRTase-like"/>
    <property type="match status" value="1"/>
</dbReference>
<dbReference type="GO" id="GO:0016757">
    <property type="term" value="F:glycosyltransferase activity"/>
    <property type="evidence" value="ECO:0007669"/>
    <property type="project" value="UniProtKB-KW"/>
</dbReference>
<dbReference type="Gene3D" id="3.40.50.2020">
    <property type="match status" value="1"/>
</dbReference>
<dbReference type="Proteomes" id="UP000008495">
    <property type="component" value="Unassembled WGS sequence"/>
</dbReference>
<evidence type="ECO:0000256" key="1">
    <source>
        <dbReference type="ARBA" id="ARBA00022676"/>
    </source>
</evidence>
<keyword evidence="2 4" id="KW-0808">Transferase</keyword>
<feature type="domain" description="Phosphoribosyltransferase" evidence="3">
    <location>
        <begin position="12"/>
        <end position="157"/>
    </location>
</feature>
<dbReference type="AlphaFoldDB" id="K6VIR7"/>
<dbReference type="PANTHER" id="PTHR43363:SF1">
    <property type="entry name" value="HYPOXANTHINE-GUANINE PHOSPHORIBOSYLTRANSFERASE"/>
    <property type="match status" value="1"/>
</dbReference>
<accession>K6VIR7</accession>
<sequence length="169" mass="19060">MRQNGWVSHEREILTWNSFGVAARELAQTVVDSGFIPDIILSITRGGLLPTGAISYALDIKALHIINVEFYTGIDSRMMEPVFLPPLPATQDLSGQKVLIVDDVADTGRTLKRVRDFCGPHVAEVRVAVLFEKPQSLVKSDYVWKRTERWITFPWSAEPPIVRLSDNDR</sequence>
<dbReference type="InterPro" id="IPR000836">
    <property type="entry name" value="PRTase_dom"/>
</dbReference>
<dbReference type="STRING" id="100225.SAMN05421595_1757"/>
<dbReference type="Pfam" id="PF00156">
    <property type="entry name" value="Pribosyltran"/>
    <property type="match status" value="1"/>
</dbReference>
<evidence type="ECO:0000259" key="3">
    <source>
        <dbReference type="Pfam" id="PF00156"/>
    </source>
</evidence>
<dbReference type="CDD" id="cd06223">
    <property type="entry name" value="PRTases_typeI"/>
    <property type="match status" value="1"/>
</dbReference>
<organism evidence="4 5">
    <name type="scientific">Austwickia chelonae NBRC 105200</name>
    <dbReference type="NCBI Taxonomy" id="1184607"/>
    <lineage>
        <taxon>Bacteria</taxon>
        <taxon>Bacillati</taxon>
        <taxon>Actinomycetota</taxon>
        <taxon>Actinomycetes</taxon>
        <taxon>Micrococcales</taxon>
        <taxon>Dermatophilaceae</taxon>
        <taxon>Austwickia</taxon>
    </lineage>
</organism>
<dbReference type="eggNOG" id="COG2236">
    <property type="taxonomic scope" value="Bacteria"/>
</dbReference>
<keyword evidence="1 4" id="KW-0328">Glycosyltransferase</keyword>
<protein>
    <submittedName>
        <fullName evidence="4">Putative phosphoribosyltransferase</fullName>
    </submittedName>
</protein>
<evidence type="ECO:0000313" key="4">
    <source>
        <dbReference type="EMBL" id="GAB76624.1"/>
    </source>
</evidence>
<evidence type="ECO:0000256" key="2">
    <source>
        <dbReference type="ARBA" id="ARBA00022679"/>
    </source>
</evidence>
<dbReference type="EMBL" id="BAGZ01000001">
    <property type="protein sequence ID" value="GAB76624.1"/>
    <property type="molecule type" value="Genomic_DNA"/>
</dbReference>
<proteinExistence type="predicted"/>
<keyword evidence="5" id="KW-1185">Reference proteome</keyword>
<gene>
    <name evidence="4" type="ORF">AUCHE_01_01860</name>
</gene>
<comment type="caution">
    <text evidence="4">The sequence shown here is derived from an EMBL/GenBank/DDBJ whole genome shotgun (WGS) entry which is preliminary data.</text>
</comment>
<name>K6VIR7_9MICO</name>